<gene>
    <name evidence="3" type="ORF">CTI12_AA525430</name>
</gene>
<comment type="caution">
    <text evidence="3">The sequence shown here is derived from an EMBL/GenBank/DDBJ whole genome shotgun (WGS) entry which is preliminary data.</text>
</comment>
<reference evidence="3 4" key="1">
    <citation type="journal article" date="2018" name="Mol. Plant">
        <title>The genome of Artemisia annua provides insight into the evolution of Asteraceae family and artemisinin biosynthesis.</title>
        <authorList>
            <person name="Shen Q."/>
            <person name="Zhang L."/>
            <person name="Liao Z."/>
            <person name="Wang S."/>
            <person name="Yan T."/>
            <person name="Shi P."/>
            <person name="Liu M."/>
            <person name="Fu X."/>
            <person name="Pan Q."/>
            <person name="Wang Y."/>
            <person name="Lv Z."/>
            <person name="Lu X."/>
            <person name="Zhang F."/>
            <person name="Jiang W."/>
            <person name="Ma Y."/>
            <person name="Chen M."/>
            <person name="Hao X."/>
            <person name="Li L."/>
            <person name="Tang Y."/>
            <person name="Lv G."/>
            <person name="Zhou Y."/>
            <person name="Sun X."/>
            <person name="Brodelius P.E."/>
            <person name="Rose J.K.C."/>
            <person name="Tang K."/>
        </authorList>
    </citation>
    <scope>NUCLEOTIDE SEQUENCE [LARGE SCALE GENOMIC DNA]</scope>
    <source>
        <strain evidence="4">cv. Huhao1</strain>
        <tissue evidence="3">Leaf</tissue>
    </source>
</reference>
<evidence type="ECO:0000256" key="2">
    <source>
        <dbReference type="SAM" id="SignalP"/>
    </source>
</evidence>
<evidence type="ECO:0000313" key="4">
    <source>
        <dbReference type="Proteomes" id="UP000245207"/>
    </source>
</evidence>
<feature type="compositionally biased region" description="Polar residues" evidence="1">
    <location>
        <begin position="122"/>
        <end position="139"/>
    </location>
</feature>
<keyword evidence="2" id="KW-0732">Signal</keyword>
<accession>A0A2U1L6P5</accession>
<dbReference type="EMBL" id="PKPP01011155">
    <property type="protein sequence ID" value="PWA44669.1"/>
    <property type="molecule type" value="Genomic_DNA"/>
</dbReference>
<name>A0A2U1L6P5_ARTAN</name>
<feature type="chain" id="PRO_5015681419" evidence="2">
    <location>
        <begin position="29"/>
        <end position="139"/>
    </location>
</feature>
<dbReference type="AlphaFoldDB" id="A0A2U1L6P5"/>
<keyword evidence="4" id="KW-1185">Reference proteome</keyword>
<dbReference type="Proteomes" id="UP000245207">
    <property type="component" value="Unassembled WGS sequence"/>
</dbReference>
<dbReference type="STRING" id="35608.A0A2U1L6P5"/>
<feature type="signal peptide" evidence="2">
    <location>
        <begin position="1"/>
        <end position="28"/>
    </location>
</feature>
<dbReference type="OrthoDB" id="614844at2759"/>
<evidence type="ECO:0000313" key="3">
    <source>
        <dbReference type="EMBL" id="PWA44669.1"/>
    </source>
</evidence>
<proteinExistence type="predicted"/>
<feature type="region of interest" description="Disordered" evidence="1">
    <location>
        <begin position="98"/>
        <end position="139"/>
    </location>
</feature>
<organism evidence="3 4">
    <name type="scientific">Artemisia annua</name>
    <name type="common">Sweet wormwood</name>
    <dbReference type="NCBI Taxonomy" id="35608"/>
    <lineage>
        <taxon>Eukaryota</taxon>
        <taxon>Viridiplantae</taxon>
        <taxon>Streptophyta</taxon>
        <taxon>Embryophyta</taxon>
        <taxon>Tracheophyta</taxon>
        <taxon>Spermatophyta</taxon>
        <taxon>Magnoliopsida</taxon>
        <taxon>eudicotyledons</taxon>
        <taxon>Gunneridae</taxon>
        <taxon>Pentapetalae</taxon>
        <taxon>asterids</taxon>
        <taxon>campanulids</taxon>
        <taxon>Asterales</taxon>
        <taxon>Asteraceae</taxon>
        <taxon>Asteroideae</taxon>
        <taxon>Anthemideae</taxon>
        <taxon>Artemisiinae</taxon>
        <taxon>Artemisia</taxon>
    </lineage>
</organism>
<evidence type="ECO:0000256" key="1">
    <source>
        <dbReference type="SAM" id="MobiDB-lite"/>
    </source>
</evidence>
<protein>
    <submittedName>
        <fullName evidence="3">IAP-like protein 1</fullName>
    </submittedName>
</protein>
<sequence>MIMSLFTLFLPLHEFVLLVITTFNQAPGEIGPSLAREHEAEIHGVDASNHRTEIAGGDMAPVAEVTENQGQNGAFTADPGLMGDFIAEEMDQDLMSKSVGRAHSGSKIVGSAKAKSFESGEKTCNQEQSTHPSLSCNEV</sequence>